<evidence type="ECO:0000256" key="2">
    <source>
        <dbReference type="ARBA" id="ARBA00007998"/>
    </source>
</evidence>
<dbReference type="PANTHER" id="PTHR34975">
    <property type="entry name" value="SPORE GERMINATION PROTEIN A2"/>
    <property type="match status" value="1"/>
</dbReference>
<evidence type="ECO:0000256" key="6">
    <source>
        <dbReference type="ARBA" id="ARBA00022989"/>
    </source>
</evidence>
<feature type="transmembrane region" description="Helical" evidence="8">
    <location>
        <begin position="214"/>
        <end position="237"/>
    </location>
</feature>
<dbReference type="Gene3D" id="1.20.1740.10">
    <property type="entry name" value="Amino acid/polyamine transporter I"/>
    <property type="match status" value="1"/>
</dbReference>
<dbReference type="RefSeq" id="WP_213428733.1">
    <property type="nucleotide sequence ID" value="NZ_AP031286.1"/>
</dbReference>
<feature type="transmembrane region" description="Helical" evidence="8">
    <location>
        <begin position="39"/>
        <end position="60"/>
    </location>
</feature>
<feature type="transmembrane region" description="Helical" evidence="8">
    <location>
        <begin position="110"/>
        <end position="131"/>
    </location>
</feature>
<evidence type="ECO:0000256" key="3">
    <source>
        <dbReference type="ARBA" id="ARBA00022448"/>
    </source>
</evidence>
<dbReference type="EMBL" id="CALYLO010000006">
    <property type="protein sequence ID" value="CAH8247164.1"/>
    <property type="molecule type" value="Genomic_DNA"/>
</dbReference>
<feature type="transmembrane region" description="Helical" evidence="8">
    <location>
        <begin position="331"/>
        <end position="351"/>
    </location>
</feature>
<keyword evidence="10" id="KW-1185">Reference proteome</keyword>
<comment type="caution">
    <text evidence="9">The sequence shown here is derived from an EMBL/GenBank/DDBJ whole genome shotgun (WGS) entry which is preliminary data.</text>
</comment>
<accession>A0ABN8U824</accession>
<evidence type="ECO:0000256" key="1">
    <source>
        <dbReference type="ARBA" id="ARBA00004141"/>
    </source>
</evidence>
<dbReference type="Pfam" id="PF03845">
    <property type="entry name" value="Spore_permease"/>
    <property type="match status" value="1"/>
</dbReference>
<feature type="transmembrane region" description="Helical" evidence="8">
    <location>
        <begin position="7"/>
        <end position="27"/>
    </location>
</feature>
<feature type="transmembrane region" description="Helical" evidence="8">
    <location>
        <begin position="80"/>
        <end position="104"/>
    </location>
</feature>
<keyword evidence="3" id="KW-0813">Transport</keyword>
<gene>
    <name evidence="9" type="ORF">WJ0W_004399</name>
</gene>
<evidence type="ECO:0000256" key="4">
    <source>
        <dbReference type="ARBA" id="ARBA00022544"/>
    </source>
</evidence>
<keyword evidence="6 8" id="KW-1133">Transmembrane helix</keyword>
<sequence length="364" mass="41898">MNQYRITFMQFALLVHSIQLAIGVLSLPRQLAEIASTDGWISLILSWLINLLFSMLIVVVMRQYPEDTLPDLLERLFGRVIGKLVLALVALHFTFLSWSIYIATMLYIKSWFLVMTPIPFILLLFVIPAYVTARKHITHIARYCEVMFYLTIWMAPVLLLPLREGYLLHFLPVLKEGWGPVFQAMPITTPAYLGFEIVFFVYPFLTRKDLAIQGILLGNTLTMLVYVFGTIVCFGFFSPDEITQYNQPILNLLKVIEFRFLERFDIIFLALYLFVISTSLVPSLYGASLSGAKLFGKKNHGPYVLVICMGTLLAATWIRPSWLESLRYYQWAGYSGLIVSYLLPFLLYLFIKIHQKLTPKEATQ</sequence>
<name>A0ABN8U824_9BACL</name>
<evidence type="ECO:0000256" key="7">
    <source>
        <dbReference type="ARBA" id="ARBA00023136"/>
    </source>
</evidence>
<keyword evidence="7 8" id="KW-0472">Membrane</keyword>
<protein>
    <submittedName>
        <fullName evidence="9">Spore germination protein</fullName>
    </submittedName>
</protein>
<evidence type="ECO:0000256" key="8">
    <source>
        <dbReference type="SAM" id="Phobius"/>
    </source>
</evidence>
<dbReference type="NCBIfam" id="TIGR00912">
    <property type="entry name" value="2A0309"/>
    <property type="match status" value="1"/>
</dbReference>
<organism evidence="9 10">
    <name type="scientific">Paenibacillus melissococcoides</name>
    <dbReference type="NCBI Taxonomy" id="2912268"/>
    <lineage>
        <taxon>Bacteria</taxon>
        <taxon>Bacillati</taxon>
        <taxon>Bacillota</taxon>
        <taxon>Bacilli</taxon>
        <taxon>Bacillales</taxon>
        <taxon>Paenibacillaceae</taxon>
        <taxon>Paenibacillus</taxon>
    </lineage>
</organism>
<proteinExistence type="inferred from homology"/>
<keyword evidence="4" id="KW-0309">Germination</keyword>
<feature type="transmembrane region" description="Helical" evidence="8">
    <location>
        <begin position="266"/>
        <end position="289"/>
    </location>
</feature>
<dbReference type="Proteomes" id="UP001154322">
    <property type="component" value="Unassembled WGS sequence"/>
</dbReference>
<comment type="subcellular location">
    <subcellularLocation>
        <location evidence="1">Membrane</location>
        <topology evidence="1">Multi-pass membrane protein</topology>
    </subcellularLocation>
</comment>
<feature type="transmembrane region" description="Helical" evidence="8">
    <location>
        <begin position="301"/>
        <end position="319"/>
    </location>
</feature>
<feature type="transmembrane region" description="Helical" evidence="8">
    <location>
        <begin position="143"/>
        <end position="162"/>
    </location>
</feature>
<dbReference type="PANTHER" id="PTHR34975:SF2">
    <property type="entry name" value="SPORE GERMINATION PROTEIN A2"/>
    <property type="match status" value="1"/>
</dbReference>
<keyword evidence="5 8" id="KW-0812">Transmembrane</keyword>
<evidence type="ECO:0000256" key="5">
    <source>
        <dbReference type="ARBA" id="ARBA00022692"/>
    </source>
</evidence>
<comment type="similarity">
    <text evidence="2">Belongs to the amino acid-polyamine-organocation (APC) superfamily. Spore germination protein (SGP) (TC 2.A.3.9) family.</text>
</comment>
<reference evidence="9" key="1">
    <citation type="submission" date="2022-06" db="EMBL/GenBank/DDBJ databases">
        <authorList>
            <person name="Dietemann V."/>
            <person name="Ory F."/>
            <person name="Dainat B."/>
            <person name="Oberhansli S."/>
        </authorList>
    </citation>
    <scope>NUCLEOTIDE SEQUENCE</scope>
    <source>
        <strain evidence="9">Ena-SAMPLE-TAB-26-04-2022-14:26:32:270-5432</strain>
    </source>
</reference>
<evidence type="ECO:0000313" key="10">
    <source>
        <dbReference type="Proteomes" id="UP001154322"/>
    </source>
</evidence>
<evidence type="ECO:0000313" key="9">
    <source>
        <dbReference type="EMBL" id="CAH8247164.1"/>
    </source>
</evidence>
<feature type="transmembrane region" description="Helical" evidence="8">
    <location>
        <begin position="182"/>
        <end position="202"/>
    </location>
</feature>
<dbReference type="InterPro" id="IPR004761">
    <property type="entry name" value="Spore_GerAB"/>
</dbReference>